<protein>
    <submittedName>
        <fullName evidence="1">Uncharacterized protein</fullName>
    </submittedName>
</protein>
<name>A0ABR0A1M5_9CRUS</name>
<proteinExistence type="predicted"/>
<sequence length="83" mass="9667">MHDDTLANKLEYVGKKKVMNDLPLHLAGDIVTRMRRERRDREKWPLNYMSYDVLNPLWRVGMTASFSFNPSFDPASHLAMAIS</sequence>
<organism evidence="1 2">
    <name type="scientific">Daphnia magna</name>
    <dbReference type="NCBI Taxonomy" id="35525"/>
    <lineage>
        <taxon>Eukaryota</taxon>
        <taxon>Metazoa</taxon>
        <taxon>Ecdysozoa</taxon>
        <taxon>Arthropoda</taxon>
        <taxon>Crustacea</taxon>
        <taxon>Branchiopoda</taxon>
        <taxon>Diplostraca</taxon>
        <taxon>Cladocera</taxon>
        <taxon>Anomopoda</taxon>
        <taxon>Daphniidae</taxon>
        <taxon>Daphnia</taxon>
    </lineage>
</organism>
<accession>A0ABR0A1M5</accession>
<comment type="caution">
    <text evidence="1">The sequence shown here is derived from an EMBL/GenBank/DDBJ whole genome shotgun (WGS) entry which is preliminary data.</text>
</comment>
<dbReference type="Proteomes" id="UP001234178">
    <property type="component" value="Unassembled WGS sequence"/>
</dbReference>
<dbReference type="EMBL" id="JAOYFB010000036">
    <property type="protein sequence ID" value="KAK4019016.1"/>
    <property type="molecule type" value="Genomic_DNA"/>
</dbReference>
<evidence type="ECO:0000313" key="2">
    <source>
        <dbReference type="Proteomes" id="UP001234178"/>
    </source>
</evidence>
<reference evidence="1 2" key="1">
    <citation type="journal article" date="2023" name="Nucleic Acids Res.">
        <title>The hologenome of Daphnia magna reveals possible DNA methylation and microbiome-mediated evolution of the host genome.</title>
        <authorList>
            <person name="Chaturvedi A."/>
            <person name="Li X."/>
            <person name="Dhandapani V."/>
            <person name="Marshall H."/>
            <person name="Kissane S."/>
            <person name="Cuenca-Cambronero M."/>
            <person name="Asole G."/>
            <person name="Calvet F."/>
            <person name="Ruiz-Romero M."/>
            <person name="Marangio P."/>
            <person name="Guigo R."/>
            <person name="Rago D."/>
            <person name="Mirbahai L."/>
            <person name="Eastwood N."/>
            <person name="Colbourne J.K."/>
            <person name="Zhou J."/>
            <person name="Mallon E."/>
            <person name="Orsini L."/>
        </authorList>
    </citation>
    <scope>NUCLEOTIDE SEQUENCE [LARGE SCALE GENOMIC DNA]</scope>
    <source>
        <strain evidence="1">LRV0_1</strain>
    </source>
</reference>
<gene>
    <name evidence="1" type="ORF">OUZ56_001052</name>
</gene>
<keyword evidence="2" id="KW-1185">Reference proteome</keyword>
<evidence type="ECO:0000313" key="1">
    <source>
        <dbReference type="EMBL" id="KAK4019016.1"/>
    </source>
</evidence>